<accession>A0A0E9S9J8</accession>
<sequence length="51" mass="5834">MYTVIWFNSGAFLTSQSGTTIPNRKRHYTMPTVIRMHAMATLPLCTVTRCK</sequence>
<reference evidence="1" key="2">
    <citation type="journal article" date="2015" name="Fish Shellfish Immunol.">
        <title>Early steps in the European eel (Anguilla anguilla)-Vibrio vulnificus interaction in the gills: Role of the RtxA13 toxin.</title>
        <authorList>
            <person name="Callol A."/>
            <person name="Pajuelo D."/>
            <person name="Ebbesson L."/>
            <person name="Teles M."/>
            <person name="MacKenzie S."/>
            <person name="Amaro C."/>
        </authorList>
    </citation>
    <scope>NUCLEOTIDE SEQUENCE</scope>
</reference>
<proteinExistence type="predicted"/>
<organism evidence="1">
    <name type="scientific">Anguilla anguilla</name>
    <name type="common">European freshwater eel</name>
    <name type="synonym">Muraena anguilla</name>
    <dbReference type="NCBI Taxonomy" id="7936"/>
    <lineage>
        <taxon>Eukaryota</taxon>
        <taxon>Metazoa</taxon>
        <taxon>Chordata</taxon>
        <taxon>Craniata</taxon>
        <taxon>Vertebrata</taxon>
        <taxon>Euteleostomi</taxon>
        <taxon>Actinopterygii</taxon>
        <taxon>Neopterygii</taxon>
        <taxon>Teleostei</taxon>
        <taxon>Anguilliformes</taxon>
        <taxon>Anguillidae</taxon>
        <taxon>Anguilla</taxon>
    </lineage>
</organism>
<dbReference type="AlphaFoldDB" id="A0A0E9S9J8"/>
<protein>
    <submittedName>
        <fullName evidence="1">Uncharacterized protein</fullName>
    </submittedName>
</protein>
<name>A0A0E9S9J8_ANGAN</name>
<dbReference type="EMBL" id="GBXM01070695">
    <property type="protein sequence ID" value="JAH37882.1"/>
    <property type="molecule type" value="Transcribed_RNA"/>
</dbReference>
<reference evidence="1" key="1">
    <citation type="submission" date="2014-11" db="EMBL/GenBank/DDBJ databases">
        <authorList>
            <person name="Amaro Gonzalez C."/>
        </authorList>
    </citation>
    <scope>NUCLEOTIDE SEQUENCE</scope>
</reference>
<evidence type="ECO:0000313" key="1">
    <source>
        <dbReference type="EMBL" id="JAH37882.1"/>
    </source>
</evidence>